<dbReference type="EMBL" id="JAIWYP010000006">
    <property type="protein sequence ID" value="KAH3806087.1"/>
    <property type="molecule type" value="Genomic_DNA"/>
</dbReference>
<reference evidence="5" key="1">
    <citation type="journal article" date="2019" name="bioRxiv">
        <title>The Genome of the Zebra Mussel, Dreissena polymorpha: A Resource for Invasive Species Research.</title>
        <authorList>
            <person name="McCartney M.A."/>
            <person name="Auch B."/>
            <person name="Kono T."/>
            <person name="Mallez S."/>
            <person name="Zhang Y."/>
            <person name="Obille A."/>
            <person name="Becker A."/>
            <person name="Abrahante J.E."/>
            <person name="Garbe J."/>
            <person name="Badalamenti J.P."/>
            <person name="Herman A."/>
            <person name="Mangelson H."/>
            <person name="Liachko I."/>
            <person name="Sullivan S."/>
            <person name="Sone E.D."/>
            <person name="Koren S."/>
            <person name="Silverstein K.A.T."/>
            <person name="Beckman K.B."/>
            <person name="Gohl D.M."/>
        </authorList>
    </citation>
    <scope>NUCLEOTIDE SEQUENCE</scope>
    <source>
        <strain evidence="5">Duluth1</strain>
        <tissue evidence="5">Whole animal</tissue>
    </source>
</reference>
<accession>A0A9D4JBP7</accession>
<dbReference type="Proteomes" id="UP000828390">
    <property type="component" value="Unassembled WGS sequence"/>
</dbReference>
<dbReference type="PROSITE" id="PS50088">
    <property type="entry name" value="ANK_REPEAT"/>
    <property type="match status" value="1"/>
</dbReference>
<dbReference type="InterPro" id="IPR036770">
    <property type="entry name" value="Ankyrin_rpt-contain_sf"/>
</dbReference>
<name>A0A9D4JBP7_DREPO</name>
<evidence type="ECO:0000256" key="4">
    <source>
        <dbReference type="SAM" id="MobiDB-lite"/>
    </source>
</evidence>
<evidence type="ECO:0000256" key="1">
    <source>
        <dbReference type="ARBA" id="ARBA00022737"/>
    </source>
</evidence>
<dbReference type="PANTHER" id="PTHR24198">
    <property type="entry name" value="ANKYRIN REPEAT AND PROTEIN KINASE DOMAIN-CONTAINING PROTEIN"/>
    <property type="match status" value="1"/>
</dbReference>
<evidence type="ECO:0000313" key="5">
    <source>
        <dbReference type="EMBL" id="KAH3805880.1"/>
    </source>
</evidence>
<dbReference type="PANTHER" id="PTHR24198:SF165">
    <property type="entry name" value="ANKYRIN REPEAT-CONTAINING PROTEIN-RELATED"/>
    <property type="match status" value="1"/>
</dbReference>
<organism evidence="5 7">
    <name type="scientific">Dreissena polymorpha</name>
    <name type="common">Zebra mussel</name>
    <name type="synonym">Mytilus polymorpha</name>
    <dbReference type="NCBI Taxonomy" id="45954"/>
    <lineage>
        <taxon>Eukaryota</taxon>
        <taxon>Metazoa</taxon>
        <taxon>Spiralia</taxon>
        <taxon>Lophotrochozoa</taxon>
        <taxon>Mollusca</taxon>
        <taxon>Bivalvia</taxon>
        <taxon>Autobranchia</taxon>
        <taxon>Heteroconchia</taxon>
        <taxon>Euheterodonta</taxon>
        <taxon>Imparidentia</taxon>
        <taxon>Neoheterodontei</taxon>
        <taxon>Myida</taxon>
        <taxon>Dreissenoidea</taxon>
        <taxon>Dreissenidae</taxon>
        <taxon>Dreissena</taxon>
    </lineage>
</organism>
<dbReference type="OrthoDB" id="5406014at2759"/>
<protein>
    <submittedName>
        <fullName evidence="5">Uncharacterized protein</fullName>
    </submittedName>
</protein>
<dbReference type="InterPro" id="IPR002110">
    <property type="entry name" value="Ankyrin_rpt"/>
</dbReference>
<proteinExistence type="predicted"/>
<dbReference type="SUPFAM" id="SSF48403">
    <property type="entry name" value="Ankyrin repeat"/>
    <property type="match status" value="1"/>
</dbReference>
<dbReference type="SMART" id="SM00248">
    <property type="entry name" value="ANK"/>
    <property type="match status" value="4"/>
</dbReference>
<keyword evidence="2 3" id="KW-0040">ANK repeat</keyword>
<sequence>MNVFNLISEGGLRPVNECVKGNRDVIESRCHDGKTPLIYAVCEAKDDARTQIVRLLLRQGCDVNASDYNGRTALMFAAMDVDKIDIVRLLGRCKYCDANVRDSEGETAIMHAIMGNNIPALRLLVNSTSMKSPADLELRNRNGLTALELSVKLQMAECCRILVSEGGANAKQIKNQIGLMRLMEDDHLISRTNTPHSRNASRLLMRQKLGSPIPENKLFEGPYMSRDNTPSYQDELREELTPRQSLFRSNSLHRSHSNLFKRRPEAGTRPSSLNSTDLFGILNSDKNDLKRVLTPISGRNTNVTPETRDEQTDLNRTRLPSIPSGRKLYLIQQRNKLER</sequence>
<dbReference type="PROSITE" id="PS50297">
    <property type="entry name" value="ANK_REP_REGION"/>
    <property type="match status" value="1"/>
</dbReference>
<feature type="region of interest" description="Disordered" evidence="4">
    <location>
        <begin position="255"/>
        <end position="275"/>
    </location>
</feature>
<evidence type="ECO:0000256" key="2">
    <source>
        <dbReference type="ARBA" id="ARBA00023043"/>
    </source>
</evidence>
<keyword evidence="1" id="KW-0677">Repeat</keyword>
<evidence type="ECO:0000256" key="3">
    <source>
        <dbReference type="PROSITE-ProRule" id="PRU00023"/>
    </source>
</evidence>
<gene>
    <name evidence="5" type="ORF">DPMN_134190</name>
    <name evidence="6" type="ORF">DPMN_134401</name>
</gene>
<dbReference type="Gene3D" id="1.25.40.20">
    <property type="entry name" value="Ankyrin repeat-containing domain"/>
    <property type="match status" value="1"/>
</dbReference>
<evidence type="ECO:0000313" key="7">
    <source>
        <dbReference type="Proteomes" id="UP000828390"/>
    </source>
</evidence>
<evidence type="ECO:0000313" key="6">
    <source>
        <dbReference type="EMBL" id="KAH3806087.1"/>
    </source>
</evidence>
<keyword evidence="7" id="KW-1185">Reference proteome</keyword>
<reference evidence="5" key="2">
    <citation type="submission" date="2020-11" db="EMBL/GenBank/DDBJ databases">
        <authorList>
            <person name="McCartney M.A."/>
            <person name="Auch B."/>
            <person name="Kono T."/>
            <person name="Mallez S."/>
            <person name="Becker A."/>
            <person name="Gohl D.M."/>
            <person name="Silverstein K.A.T."/>
            <person name="Koren S."/>
            <person name="Bechman K.B."/>
            <person name="Herman A."/>
            <person name="Abrahante J.E."/>
            <person name="Garbe J."/>
        </authorList>
    </citation>
    <scope>NUCLEOTIDE SEQUENCE</scope>
    <source>
        <strain evidence="5">Duluth1</strain>
        <tissue evidence="5">Whole animal</tissue>
    </source>
</reference>
<dbReference type="EMBL" id="JAIWYP010000006">
    <property type="protein sequence ID" value="KAH3805880.1"/>
    <property type="molecule type" value="Genomic_DNA"/>
</dbReference>
<dbReference type="Pfam" id="PF12796">
    <property type="entry name" value="Ank_2"/>
    <property type="match status" value="1"/>
</dbReference>
<feature type="repeat" description="ANK" evidence="3">
    <location>
        <begin position="32"/>
        <end position="68"/>
    </location>
</feature>
<dbReference type="AlphaFoldDB" id="A0A9D4JBP7"/>
<comment type="caution">
    <text evidence="5">The sequence shown here is derived from an EMBL/GenBank/DDBJ whole genome shotgun (WGS) entry which is preliminary data.</text>
</comment>